<accession>A0A8B8LDA2</accession>
<reference evidence="3" key="2">
    <citation type="submission" date="2025-08" db="UniProtKB">
        <authorList>
            <consortium name="RefSeq"/>
        </authorList>
    </citation>
    <scope>IDENTIFICATION</scope>
    <source>
        <tissue evidence="3">Young leaves</tissue>
    </source>
</reference>
<organism evidence="2 3">
    <name type="scientific">Abrus precatorius</name>
    <name type="common">Indian licorice</name>
    <name type="synonym">Glycine abrus</name>
    <dbReference type="NCBI Taxonomy" id="3816"/>
    <lineage>
        <taxon>Eukaryota</taxon>
        <taxon>Viridiplantae</taxon>
        <taxon>Streptophyta</taxon>
        <taxon>Embryophyta</taxon>
        <taxon>Tracheophyta</taxon>
        <taxon>Spermatophyta</taxon>
        <taxon>Magnoliopsida</taxon>
        <taxon>eudicotyledons</taxon>
        <taxon>Gunneridae</taxon>
        <taxon>Pentapetalae</taxon>
        <taxon>rosids</taxon>
        <taxon>fabids</taxon>
        <taxon>Fabales</taxon>
        <taxon>Fabaceae</taxon>
        <taxon>Papilionoideae</taxon>
        <taxon>50 kb inversion clade</taxon>
        <taxon>NPAAA clade</taxon>
        <taxon>indigoferoid/millettioid clade</taxon>
        <taxon>Abreae</taxon>
        <taxon>Abrus</taxon>
    </lineage>
</organism>
<evidence type="ECO:0000256" key="1">
    <source>
        <dbReference type="SAM" id="SignalP"/>
    </source>
</evidence>
<dbReference type="Proteomes" id="UP000694853">
    <property type="component" value="Unplaced"/>
</dbReference>
<gene>
    <name evidence="3" type="primary">LOC113864554</name>
</gene>
<dbReference type="AlphaFoldDB" id="A0A8B8LDA2"/>
<proteinExistence type="predicted"/>
<dbReference type="KEGG" id="aprc:113864554"/>
<protein>
    <submittedName>
        <fullName evidence="3">Proline-rich protein 2-like</fullName>
    </submittedName>
</protein>
<dbReference type="OrthoDB" id="1436809at2759"/>
<reference evidence="2" key="1">
    <citation type="journal article" date="2019" name="Toxins">
        <title>Detection of Abrin-Like and Prepropulchellin-Like Toxin Genes and Transcripts Using Whole Genome Sequencing and Full-Length Transcript Sequencing of Abrus precatorius.</title>
        <authorList>
            <person name="Hovde B.T."/>
            <person name="Daligault H.E."/>
            <person name="Hanschen E.R."/>
            <person name="Kunde Y.A."/>
            <person name="Johnson M.B."/>
            <person name="Starkenburg S.R."/>
            <person name="Johnson S.L."/>
        </authorList>
    </citation>
    <scope>NUCLEOTIDE SEQUENCE [LARGE SCALE GENOMIC DNA]</scope>
</reference>
<feature type="signal peptide" evidence="1">
    <location>
        <begin position="1"/>
        <end position="32"/>
    </location>
</feature>
<feature type="chain" id="PRO_5034372581" evidence="1">
    <location>
        <begin position="33"/>
        <end position="172"/>
    </location>
</feature>
<keyword evidence="2" id="KW-1185">Reference proteome</keyword>
<evidence type="ECO:0000313" key="3">
    <source>
        <dbReference type="RefSeq" id="XP_027354205.1"/>
    </source>
</evidence>
<name>A0A8B8LDA2_ABRPR</name>
<sequence>MRNPSSMQCAFSRFGVPLMLLVSIFCATSALATTEVPVNTDGKVVNEELTKTNQNGHDEEAKFKGFFHPKPIFKKTIPIFKPEPKIIPIPVYKPVPKIIPIVKPIPVFKPHPKPIIVKKPIPAVETESFLKPKPFFKKPIIHKIPLHPKFEKPHIPHFPIHKPIHKPFIPTP</sequence>
<dbReference type="RefSeq" id="XP_027354205.1">
    <property type="nucleotide sequence ID" value="XM_027498404.1"/>
</dbReference>
<dbReference type="GeneID" id="113864554"/>
<evidence type="ECO:0000313" key="2">
    <source>
        <dbReference type="Proteomes" id="UP000694853"/>
    </source>
</evidence>
<keyword evidence="1" id="KW-0732">Signal</keyword>